<dbReference type="Proteomes" id="UP000693981">
    <property type="component" value="Unassembled WGS sequence"/>
</dbReference>
<feature type="chain" id="PRO_5035899485" description="Mannosylglycerate hydrolase MGH1-like glycoside hydrolase domain-containing protein" evidence="2">
    <location>
        <begin position="19"/>
        <end position="497"/>
    </location>
</feature>
<name>A0A8T1X3I4_9STRA</name>
<keyword evidence="5" id="KW-1185">Reference proteome</keyword>
<feature type="region of interest" description="Disordered" evidence="1">
    <location>
        <begin position="388"/>
        <end position="484"/>
    </location>
</feature>
<proteinExistence type="predicted"/>
<evidence type="ECO:0000256" key="2">
    <source>
        <dbReference type="SAM" id="SignalP"/>
    </source>
</evidence>
<gene>
    <name evidence="4" type="ORF">PHYBOEH_011403</name>
</gene>
<evidence type="ECO:0000313" key="4">
    <source>
        <dbReference type="EMBL" id="KAG7398230.1"/>
    </source>
</evidence>
<accession>A0A8T1X3I4</accession>
<comment type="caution">
    <text evidence="4">The sequence shown here is derived from an EMBL/GenBank/DDBJ whole genome shotgun (WGS) entry which is preliminary data.</text>
</comment>
<evidence type="ECO:0000259" key="3">
    <source>
        <dbReference type="Pfam" id="PF22422"/>
    </source>
</evidence>
<dbReference type="AlphaFoldDB" id="A0A8T1X3I4"/>
<evidence type="ECO:0000313" key="5">
    <source>
        <dbReference type="Proteomes" id="UP000693981"/>
    </source>
</evidence>
<dbReference type="OrthoDB" id="113991at2759"/>
<dbReference type="EMBL" id="JAGDFL010000086">
    <property type="protein sequence ID" value="KAG7398230.1"/>
    <property type="molecule type" value="Genomic_DNA"/>
</dbReference>
<keyword evidence="2" id="KW-0732">Signal</keyword>
<organism evidence="4 5">
    <name type="scientific">Phytophthora boehmeriae</name>
    <dbReference type="NCBI Taxonomy" id="109152"/>
    <lineage>
        <taxon>Eukaryota</taxon>
        <taxon>Sar</taxon>
        <taxon>Stramenopiles</taxon>
        <taxon>Oomycota</taxon>
        <taxon>Peronosporomycetes</taxon>
        <taxon>Peronosporales</taxon>
        <taxon>Peronosporaceae</taxon>
        <taxon>Phytophthora</taxon>
    </lineage>
</organism>
<evidence type="ECO:0000256" key="1">
    <source>
        <dbReference type="SAM" id="MobiDB-lite"/>
    </source>
</evidence>
<dbReference type="Pfam" id="PF22422">
    <property type="entry name" value="MGH1-like_GH"/>
    <property type="match status" value="1"/>
</dbReference>
<feature type="compositionally biased region" description="Basic and acidic residues" evidence="1">
    <location>
        <begin position="411"/>
        <end position="425"/>
    </location>
</feature>
<feature type="signal peptide" evidence="2">
    <location>
        <begin position="1"/>
        <end position="18"/>
    </location>
</feature>
<feature type="compositionally biased region" description="Low complexity" evidence="1">
    <location>
        <begin position="438"/>
        <end position="448"/>
    </location>
</feature>
<protein>
    <recommendedName>
        <fullName evidence="3">Mannosylglycerate hydrolase MGH1-like glycoside hydrolase domain-containing protein</fullName>
    </recommendedName>
</protein>
<sequence>MLLHSLLCLCALFWTATASSCDEWKLQRDAATLLTARVDVELGGVAAGKREDVGFQYLKPAEALMAAQAIAHEDFTQAAAQVQHILQYQTSDGLLPHLVYGPSVPSHRRWISSNRTFHPGPAFWQHKGGESSSVLNTSTISAPPVAADVVWEIFRLAPYESTMGVRTAAVQFLCSVYQPLKKLQEYLFSTRRGAAPTSLLAAHHPWETFSSLSPHWKGFLAQLKEAPDYHATISSIPEEARERFALGAGSMFSAEDAVENLYEPMIYLAAQHHRRGNHRGAATLNSPIYYSGMKRETIRFGVEDVEFNALMLRSSFGLLNIGRVLVEHSSVCTEFELTEKELLGDVKELRSMARGLEEALVGNNKTRGLWNTSVDFFADSMYFVANRPRESRSPPTSAARRRSSGGKKLGSKVDGRREDLEDRGRSSGGSSWAERYSESSYSDYSPRSGHTPHDLEESLISAEDERYGSFDEAEPQRAPTNSVWRSAKDALAAISPW</sequence>
<reference evidence="4" key="1">
    <citation type="submission" date="2021-02" db="EMBL/GenBank/DDBJ databases">
        <authorList>
            <person name="Palmer J.M."/>
        </authorList>
    </citation>
    <scope>NUCLEOTIDE SEQUENCE</scope>
    <source>
        <strain evidence="4">SCRP23</strain>
    </source>
</reference>
<feature type="domain" description="Mannosylglycerate hydrolase MGH1-like glycoside hydrolase" evidence="3">
    <location>
        <begin position="63"/>
        <end position="327"/>
    </location>
</feature>
<dbReference type="InterPro" id="IPR054491">
    <property type="entry name" value="MGH1-like_GH"/>
</dbReference>